<evidence type="ECO:0000313" key="2">
    <source>
        <dbReference type="EMBL" id="TRY88357.1"/>
    </source>
</evidence>
<evidence type="ECO:0000256" key="1">
    <source>
        <dbReference type="SAM" id="MobiDB-lite"/>
    </source>
</evidence>
<dbReference type="InterPro" id="IPR027844">
    <property type="entry name" value="INTS15"/>
</dbReference>
<protein>
    <submittedName>
        <fullName evidence="2">Uncharacterized protein</fullName>
    </submittedName>
</protein>
<dbReference type="EMBL" id="SRMA01026050">
    <property type="protein sequence ID" value="TRY88357.1"/>
    <property type="molecule type" value="Genomic_DNA"/>
</dbReference>
<dbReference type="PANTHER" id="PTHR14540:SF2">
    <property type="entry name" value="INTEGRATOR COMPLEX SUBUNIT 15"/>
    <property type="match status" value="1"/>
</dbReference>
<reference evidence="2 3" key="1">
    <citation type="journal article" date="2019" name="Sci. Data">
        <title>Hybrid genome assembly and annotation of Danionella translucida.</title>
        <authorList>
            <person name="Kadobianskyi M."/>
            <person name="Schulze L."/>
            <person name="Schuelke M."/>
            <person name="Judkewitz B."/>
        </authorList>
    </citation>
    <scope>NUCLEOTIDE SEQUENCE [LARGE SCALE GENOMIC DNA]</scope>
    <source>
        <strain evidence="2 3">Bolton</strain>
    </source>
</reference>
<dbReference type="Pfam" id="PF14964">
    <property type="entry name" value="INTS15"/>
    <property type="match status" value="1"/>
</dbReference>
<dbReference type="OrthoDB" id="5861309at2759"/>
<accession>A0A553QEJ4</accession>
<proteinExistence type="predicted"/>
<keyword evidence="3" id="KW-1185">Reference proteome</keyword>
<organism evidence="2 3">
    <name type="scientific">Danionella cerebrum</name>
    <dbReference type="NCBI Taxonomy" id="2873325"/>
    <lineage>
        <taxon>Eukaryota</taxon>
        <taxon>Metazoa</taxon>
        <taxon>Chordata</taxon>
        <taxon>Craniata</taxon>
        <taxon>Vertebrata</taxon>
        <taxon>Euteleostomi</taxon>
        <taxon>Actinopterygii</taxon>
        <taxon>Neopterygii</taxon>
        <taxon>Teleostei</taxon>
        <taxon>Ostariophysi</taxon>
        <taxon>Cypriniformes</taxon>
        <taxon>Danionidae</taxon>
        <taxon>Danioninae</taxon>
        <taxon>Danionella</taxon>
    </lineage>
</organism>
<dbReference type="AlphaFoldDB" id="A0A553QEJ4"/>
<feature type="region of interest" description="Disordered" evidence="1">
    <location>
        <begin position="155"/>
        <end position="202"/>
    </location>
</feature>
<sequence>MAWKKEKSGLCMRSFTLSFISAYFKSFSCFRCVLSNGSFNAAAECSLGLILWQAHLTEQNLIGRLAVLPLESVAALIEEVSHLSEKLTAVQIQLALDRLAQALQVAMATGALLCARGSADVVLKASSQQFVTACDVWSSSATSIAQFSVPAQHVPSHTHRKTLAPQPSPVSLAIPSQHPPSPVSGDPTPAIDSPPRTPFSLSSCLPPCSHDLSVPTNPLNLQLQFPVGAENKLMRDDPRDS</sequence>
<gene>
    <name evidence="2" type="ORF">DNTS_033794</name>
</gene>
<dbReference type="Proteomes" id="UP000316079">
    <property type="component" value="Unassembled WGS sequence"/>
</dbReference>
<evidence type="ECO:0000313" key="3">
    <source>
        <dbReference type="Proteomes" id="UP000316079"/>
    </source>
</evidence>
<comment type="caution">
    <text evidence="2">The sequence shown here is derived from an EMBL/GenBank/DDBJ whole genome shotgun (WGS) entry which is preliminary data.</text>
</comment>
<name>A0A553QEJ4_9TELE</name>
<dbReference type="PANTHER" id="PTHR14540">
    <property type="entry name" value="INTEGRATOR COMPLEX SUBUNIT 15"/>
    <property type="match status" value="1"/>
</dbReference>